<gene>
    <name evidence="2" type="ORF">GCM10016234_21260</name>
</gene>
<sequence length="239" mass="25447">MRATLPFAFLMLGSASAFAQPVPPAPTPQIVVTGEGEATARPDLAMLSLSVMREAKTAREALDANSSAMAAVISAMKAEGIADADLQTSSLSIEPRYVYPTEENKETETRLVGYQVTNSLGVRVRQIDKVGALLDKAVSLGVNQGGQINFDSADTTKVFAEARKRAVQDAMERAKTLAEAAGIKLGQVMEISENSMRQPPMPMMAKSFEARAVAPAPAPVEAGENSYRVQVSVTFAIDR</sequence>
<dbReference type="EMBL" id="BMZQ01000002">
    <property type="protein sequence ID" value="GHD15036.1"/>
    <property type="molecule type" value="Genomic_DNA"/>
</dbReference>
<feature type="signal peptide" evidence="1">
    <location>
        <begin position="1"/>
        <end position="19"/>
    </location>
</feature>
<dbReference type="AlphaFoldDB" id="A0A8J3GM18"/>
<keyword evidence="3" id="KW-1185">Reference proteome</keyword>
<comment type="caution">
    <text evidence="2">The sequence shown here is derived from an EMBL/GenBank/DDBJ whole genome shotgun (WGS) entry which is preliminary data.</text>
</comment>
<proteinExistence type="predicted"/>
<dbReference type="PANTHER" id="PTHR34387">
    <property type="entry name" value="SLR1258 PROTEIN"/>
    <property type="match status" value="1"/>
</dbReference>
<evidence type="ECO:0000313" key="2">
    <source>
        <dbReference type="EMBL" id="GHD15036.1"/>
    </source>
</evidence>
<keyword evidence="1" id="KW-0732">Signal</keyword>
<dbReference type="PANTHER" id="PTHR34387:SF1">
    <property type="entry name" value="PERIPLASMIC IMMUNOGENIC PROTEIN"/>
    <property type="match status" value="1"/>
</dbReference>
<dbReference type="Gene3D" id="3.30.70.2970">
    <property type="entry name" value="Protein of unknown function (DUF541), domain 2"/>
    <property type="match status" value="1"/>
</dbReference>
<dbReference type="GO" id="GO:0006974">
    <property type="term" value="P:DNA damage response"/>
    <property type="evidence" value="ECO:0007669"/>
    <property type="project" value="TreeGrafter"/>
</dbReference>
<evidence type="ECO:0000256" key="1">
    <source>
        <dbReference type="SAM" id="SignalP"/>
    </source>
</evidence>
<dbReference type="RefSeq" id="WP_189503660.1">
    <property type="nucleotide sequence ID" value="NZ_BMZQ01000002.1"/>
</dbReference>
<dbReference type="Gene3D" id="3.30.110.170">
    <property type="entry name" value="Protein of unknown function (DUF541), domain 1"/>
    <property type="match status" value="1"/>
</dbReference>
<dbReference type="Proteomes" id="UP000630142">
    <property type="component" value="Unassembled WGS sequence"/>
</dbReference>
<dbReference type="InterPro" id="IPR052022">
    <property type="entry name" value="26kDa_periplasmic_antigen"/>
</dbReference>
<evidence type="ECO:0000313" key="3">
    <source>
        <dbReference type="Proteomes" id="UP000630142"/>
    </source>
</evidence>
<reference evidence="2" key="2">
    <citation type="submission" date="2020-09" db="EMBL/GenBank/DDBJ databases">
        <authorList>
            <person name="Sun Q."/>
            <person name="Kim S."/>
        </authorList>
    </citation>
    <scope>NUCLEOTIDE SEQUENCE</scope>
    <source>
        <strain evidence="2">KCTC 42249</strain>
    </source>
</reference>
<protein>
    <submittedName>
        <fullName evidence="2">SIMPL domain-containing protein</fullName>
    </submittedName>
</protein>
<name>A0A8J3GM18_9HYPH</name>
<feature type="chain" id="PRO_5035307254" evidence="1">
    <location>
        <begin position="20"/>
        <end position="239"/>
    </location>
</feature>
<accession>A0A8J3GM18</accession>
<reference evidence="2" key="1">
    <citation type="journal article" date="2014" name="Int. J. Syst. Evol. Microbiol.">
        <title>Complete genome sequence of Corynebacterium casei LMG S-19264T (=DSM 44701T), isolated from a smear-ripened cheese.</title>
        <authorList>
            <consortium name="US DOE Joint Genome Institute (JGI-PGF)"/>
            <person name="Walter F."/>
            <person name="Albersmeier A."/>
            <person name="Kalinowski J."/>
            <person name="Ruckert C."/>
        </authorList>
    </citation>
    <scope>NUCLEOTIDE SEQUENCE</scope>
    <source>
        <strain evidence="2">KCTC 42249</strain>
    </source>
</reference>
<organism evidence="2 3">
    <name type="scientific">Tianweitania populi</name>
    <dbReference type="NCBI Taxonomy" id="1607949"/>
    <lineage>
        <taxon>Bacteria</taxon>
        <taxon>Pseudomonadati</taxon>
        <taxon>Pseudomonadota</taxon>
        <taxon>Alphaproteobacteria</taxon>
        <taxon>Hyphomicrobiales</taxon>
        <taxon>Phyllobacteriaceae</taxon>
        <taxon>Tianweitania</taxon>
    </lineage>
</organism>
<dbReference type="InterPro" id="IPR007497">
    <property type="entry name" value="SIMPL/DUF541"/>
</dbReference>
<dbReference type="Pfam" id="PF04402">
    <property type="entry name" value="SIMPL"/>
    <property type="match status" value="1"/>
</dbReference>